<feature type="signal peptide" evidence="1">
    <location>
        <begin position="1"/>
        <end position="23"/>
    </location>
</feature>
<evidence type="ECO:0000313" key="2">
    <source>
        <dbReference type="EMBL" id="MDQ0190788.1"/>
    </source>
</evidence>
<accession>A0ABT9XM32</accession>
<gene>
    <name evidence="2" type="ORF">J2S03_002655</name>
</gene>
<dbReference type="EMBL" id="JAUSTP010000024">
    <property type="protein sequence ID" value="MDQ0190788.1"/>
    <property type="molecule type" value="Genomic_DNA"/>
</dbReference>
<dbReference type="InterPro" id="IPR008972">
    <property type="entry name" value="Cupredoxin"/>
</dbReference>
<reference evidence="2 3" key="1">
    <citation type="submission" date="2023-07" db="EMBL/GenBank/DDBJ databases">
        <title>Genomic Encyclopedia of Type Strains, Phase IV (KMG-IV): sequencing the most valuable type-strain genomes for metagenomic binning, comparative biology and taxonomic classification.</title>
        <authorList>
            <person name="Goeker M."/>
        </authorList>
    </citation>
    <scope>NUCLEOTIDE SEQUENCE [LARGE SCALE GENOMIC DNA]</scope>
    <source>
        <strain evidence="2 3">DSM 4006</strain>
    </source>
</reference>
<dbReference type="Proteomes" id="UP001232973">
    <property type="component" value="Unassembled WGS sequence"/>
</dbReference>
<dbReference type="SUPFAM" id="SSF49503">
    <property type="entry name" value="Cupredoxins"/>
    <property type="match status" value="1"/>
</dbReference>
<evidence type="ECO:0000313" key="3">
    <source>
        <dbReference type="Proteomes" id="UP001232973"/>
    </source>
</evidence>
<sequence length="195" mass="21501">MKVRHKRAAVFLCSAAIIGGLFGCSPGNPANQTQADVANAIGMSAGSANLSTTKQWMETDSRHRVVRIRLVSDARGNPLLNGFRSGTMTLSVPQNWTVYLTFQNNSPYAMYRPVIVPYSERRETTGVHAIYPPSPGMMKPTQIPPGHADTERFRTNTVGRFVVVTARDASHRSVWANFVVSSHEPSPRIYTRIEG</sequence>
<keyword evidence="3" id="KW-1185">Reference proteome</keyword>
<proteinExistence type="predicted"/>
<protein>
    <submittedName>
        <fullName evidence="2">Uncharacterized protein</fullName>
    </submittedName>
</protein>
<organism evidence="2 3">
    <name type="scientific">Alicyclobacillus cycloheptanicus</name>
    <dbReference type="NCBI Taxonomy" id="1457"/>
    <lineage>
        <taxon>Bacteria</taxon>
        <taxon>Bacillati</taxon>
        <taxon>Bacillota</taxon>
        <taxon>Bacilli</taxon>
        <taxon>Bacillales</taxon>
        <taxon>Alicyclobacillaceae</taxon>
        <taxon>Alicyclobacillus</taxon>
    </lineage>
</organism>
<feature type="chain" id="PRO_5046903527" evidence="1">
    <location>
        <begin position="24"/>
        <end position="195"/>
    </location>
</feature>
<keyword evidence="1" id="KW-0732">Signal</keyword>
<evidence type="ECO:0000256" key="1">
    <source>
        <dbReference type="SAM" id="SignalP"/>
    </source>
</evidence>
<comment type="caution">
    <text evidence="2">The sequence shown here is derived from an EMBL/GenBank/DDBJ whole genome shotgun (WGS) entry which is preliminary data.</text>
</comment>
<name>A0ABT9XM32_9BACL</name>
<dbReference type="PROSITE" id="PS51257">
    <property type="entry name" value="PROKAR_LIPOPROTEIN"/>
    <property type="match status" value="1"/>
</dbReference>
<dbReference type="RefSeq" id="WP_274457530.1">
    <property type="nucleotide sequence ID" value="NZ_CP067097.1"/>
</dbReference>